<dbReference type="InterPro" id="IPR041588">
    <property type="entry name" value="Integrase_H2C2"/>
</dbReference>
<organism evidence="3">
    <name type="scientific">Cacopsylla melanoneura</name>
    <dbReference type="NCBI Taxonomy" id="428564"/>
    <lineage>
        <taxon>Eukaryota</taxon>
        <taxon>Metazoa</taxon>
        <taxon>Ecdysozoa</taxon>
        <taxon>Arthropoda</taxon>
        <taxon>Hexapoda</taxon>
        <taxon>Insecta</taxon>
        <taxon>Pterygota</taxon>
        <taxon>Neoptera</taxon>
        <taxon>Paraneoptera</taxon>
        <taxon>Hemiptera</taxon>
        <taxon>Sternorrhyncha</taxon>
        <taxon>Psylloidea</taxon>
        <taxon>Psyllidae</taxon>
        <taxon>Psyllinae</taxon>
        <taxon>Cacopsylla</taxon>
    </lineage>
</organism>
<evidence type="ECO:0000259" key="2">
    <source>
        <dbReference type="PROSITE" id="PS50994"/>
    </source>
</evidence>
<feature type="region of interest" description="Disordered" evidence="1">
    <location>
        <begin position="297"/>
        <end position="317"/>
    </location>
</feature>
<dbReference type="InterPro" id="IPR043502">
    <property type="entry name" value="DNA/RNA_pol_sf"/>
</dbReference>
<dbReference type="GO" id="GO:0003676">
    <property type="term" value="F:nucleic acid binding"/>
    <property type="evidence" value="ECO:0007669"/>
    <property type="project" value="InterPro"/>
</dbReference>
<dbReference type="InterPro" id="IPR012337">
    <property type="entry name" value="RNaseH-like_sf"/>
</dbReference>
<dbReference type="InterPro" id="IPR040676">
    <property type="entry name" value="DUF5641"/>
</dbReference>
<dbReference type="InterPro" id="IPR001584">
    <property type="entry name" value="Integrase_cat-core"/>
</dbReference>
<dbReference type="PANTHER" id="PTHR47331">
    <property type="entry name" value="PHD-TYPE DOMAIN-CONTAINING PROTEIN"/>
    <property type="match status" value="1"/>
</dbReference>
<dbReference type="Pfam" id="PF03564">
    <property type="entry name" value="DUF1759"/>
    <property type="match status" value="1"/>
</dbReference>
<dbReference type="Gene3D" id="3.30.420.10">
    <property type="entry name" value="Ribonuclease H-like superfamily/Ribonuclease H"/>
    <property type="match status" value="1"/>
</dbReference>
<dbReference type="GO" id="GO:0042575">
    <property type="term" value="C:DNA polymerase complex"/>
    <property type="evidence" value="ECO:0007669"/>
    <property type="project" value="UniProtKB-ARBA"/>
</dbReference>
<dbReference type="PANTHER" id="PTHR47331:SF1">
    <property type="entry name" value="GAG-LIKE PROTEIN"/>
    <property type="match status" value="1"/>
</dbReference>
<dbReference type="SUPFAM" id="SSF56672">
    <property type="entry name" value="DNA/RNA polymerases"/>
    <property type="match status" value="1"/>
</dbReference>
<dbReference type="InterPro" id="IPR005312">
    <property type="entry name" value="DUF1759"/>
</dbReference>
<evidence type="ECO:0000256" key="1">
    <source>
        <dbReference type="SAM" id="MobiDB-lite"/>
    </source>
</evidence>
<proteinExistence type="predicted"/>
<dbReference type="InterPro" id="IPR036397">
    <property type="entry name" value="RNaseH_sf"/>
</dbReference>
<feature type="compositionally biased region" description="Low complexity" evidence="1">
    <location>
        <begin position="401"/>
        <end position="419"/>
    </location>
</feature>
<feature type="domain" description="Integrase catalytic" evidence="2">
    <location>
        <begin position="1410"/>
        <end position="1609"/>
    </location>
</feature>
<dbReference type="EMBL" id="HBUF01573939">
    <property type="protein sequence ID" value="CAG6767611.1"/>
    <property type="molecule type" value="Transcribed_RNA"/>
</dbReference>
<dbReference type="Pfam" id="PF18701">
    <property type="entry name" value="DUF5641"/>
    <property type="match status" value="1"/>
</dbReference>
<reference evidence="3" key="1">
    <citation type="submission" date="2021-05" db="EMBL/GenBank/DDBJ databases">
        <authorList>
            <person name="Alioto T."/>
            <person name="Alioto T."/>
            <person name="Gomez Garrido J."/>
        </authorList>
    </citation>
    <scope>NUCLEOTIDE SEQUENCE</scope>
</reference>
<name>A0A8D9AJE5_9HEMI</name>
<accession>A0A8D9AJE5</accession>
<evidence type="ECO:0000313" key="3">
    <source>
        <dbReference type="EMBL" id="CAG6767613.1"/>
    </source>
</evidence>
<dbReference type="InterPro" id="IPR008042">
    <property type="entry name" value="Retrotrans_Pao"/>
</dbReference>
<feature type="region of interest" description="Disordered" evidence="1">
    <location>
        <begin position="401"/>
        <end position="421"/>
    </location>
</feature>
<dbReference type="Pfam" id="PF05380">
    <property type="entry name" value="Peptidase_A17"/>
    <property type="match status" value="1"/>
</dbReference>
<dbReference type="GO" id="GO:0071897">
    <property type="term" value="P:DNA biosynthetic process"/>
    <property type="evidence" value="ECO:0007669"/>
    <property type="project" value="UniProtKB-ARBA"/>
</dbReference>
<dbReference type="EMBL" id="HBUF01573940">
    <property type="protein sequence ID" value="CAG6767612.1"/>
    <property type="molecule type" value="Transcribed_RNA"/>
</dbReference>
<sequence length="1728" mass="194707">MENNIAVLEAKKNSLFKVVRAAYDLTKKNLSDSNNLVNLQARVESLPFVRESFIEALDKFNECKLEKDKAFVPDYSDLDQVITWVGHAKKALLDAENAAKPTGTEVTNVVRTEKSKVRLPALELPSFSGEFSEFNVFYESFKSLIHDNKDLDNTQKVQYLISKLSGKALNICAGIPATADNYQIIFDSLVDKYRCKRSLARAYLSKILSFKQLKGESPDQLNALIDELCASVLALKKVDLTSLSDFIIAHITLSKLDSNTLRMFEMSLKSNEIPTFDKVHSFLKDQVKILTCLEPPNAGSGSSGQKTSPPNKGKVSQSSFMVKHSNSNSVCEFCKMSPSHPIYSCRQFLDKSPEDRYQMVRGKGICINCLNSEHKVKNCQSKYNCKKCNQRHSTLLHFQQFSNSQPSASSPESAPGFPSQPRGNNQTFCALQSFNSTNNSHSTSHSSSIVLLPTAQVYIVDSSGVAQPARVILDSASSCNLITLSCCRKLGLPLGKVFASVKGIGDSDSSVKGQTDFSFTSRFDTTIKYQVNALVVDTITGNLPSTRVPVETLHHLRHLPWADPDFHTPSSVDAIVGAQLFSELFMMTRVVNPSGPVAMETTLGYVMMGSVSSGFISNHSDNHSFHVIEKPLELLVQKFWEIEDVCTPKVLNQEEADCEEIFQSTVSRDTSGRYSIAMPFKHEPSNLGNSYLGAERRFHSLERKLHANPLLHSDYSDIIQSYLDKGIMSPVDNDDHATGYYVPHHVIVKQESLSSRNRIVFDYSFKSDSGKSLNDLLYTGPKLYSDLFDILLNMRFFPIAMSSDISKMYLNINMATSHHQFQKLLWRFRKDEPLRTYCLNTLNFGLNSAPFLALRTVKQLISDEKSNFPLACEVADRDMYMDDIACSVPDIDEACLLQNQLVKLFRAGGFNLTKWSSNSSQVLDHIPEPDKASHLVEWDSDSTHTIKILGLRWNPNSDTFSFQVQLEPKLGTKRHILSTVARIFDPLGLVQPVVLVAKLLIRDLWSLKLGWDSVPTDKISQIWNEFQSDLPLMSEIEFPRHISVFRDAQLVTLIGFSDSSELAYGGVVYCRTVLSDGQVKVHLVCSKSRVAPLKSTSIPRLELCGALLLAQLISRVHETYRVRQNIDKIFCFSDSMVTLHWIRSSPHRWQTFVANRVAKIHELVPQDVWFHVAGLSNPADCLTRPIMPQDFSNHPLWFTGPEWLMSDIADWPLDSFPTELNSVPEEKSTALAVVEQPTHLLLELSEKFSSWLKLLNIIIFMFRFIHFLPQRDFISVSDRKFAEIALIKALQRKSFAKDISALENNKPCSPALRHLNPFLQDGLLRVGGRLSNSLLGYEHKHPVILPKKHPVVNLIIDFHHTSNLHTGPSLLLAILRKKYWILSGRDIVRHRVKKCNHCFRLNPKPTFPLMADLPPFRVQETKSAFTHTGIDYAGPFHITLGRRRGIKSQKAYLCLFICLVTKAVHLELVSDLSTALFMAALKRFVSRRGPVSVIYTDNGTNFIGCKNELDVLYKFLKSSDHSKQFAEALTFHEIEWKFLPPTASHFAGIWEAHIKRAKTHLYKAIGHQILTYEELGTVLTSIESILNSKPLCVLSSDGSEPSALTPAHFLNLVPLQPLPSKDVTEVSDNRLTRYELMNKIVQVYWKRWSLEYLSSLQERQKWTSLSPPLTPGTVVVVMQDLYAPQYWPMGVVTETFPGKDGITRVASVRTAKGIFKRPVVKLCILPTQ</sequence>
<dbReference type="EMBL" id="HBUF01573941">
    <property type="protein sequence ID" value="CAG6767613.1"/>
    <property type="molecule type" value="Transcribed_RNA"/>
</dbReference>
<feature type="compositionally biased region" description="Polar residues" evidence="1">
    <location>
        <begin position="299"/>
        <end position="317"/>
    </location>
</feature>
<dbReference type="SUPFAM" id="SSF53098">
    <property type="entry name" value="Ribonuclease H-like"/>
    <property type="match status" value="1"/>
</dbReference>
<dbReference type="GO" id="GO:0015074">
    <property type="term" value="P:DNA integration"/>
    <property type="evidence" value="ECO:0007669"/>
    <property type="project" value="InterPro"/>
</dbReference>
<protein>
    <recommendedName>
        <fullName evidence="2">Integrase catalytic domain-containing protein</fullName>
    </recommendedName>
</protein>
<dbReference type="PROSITE" id="PS50994">
    <property type="entry name" value="INTEGRASE"/>
    <property type="match status" value="1"/>
</dbReference>
<dbReference type="Pfam" id="PF17921">
    <property type="entry name" value="Integrase_H2C2"/>
    <property type="match status" value="1"/>
</dbReference>